<dbReference type="InterPro" id="IPR009057">
    <property type="entry name" value="Homeodomain-like_sf"/>
</dbReference>
<dbReference type="EMBL" id="VOSL01000043">
    <property type="protein sequence ID" value="TXD36894.1"/>
    <property type="molecule type" value="Genomic_DNA"/>
</dbReference>
<proteinExistence type="predicted"/>
<sequence length="147" mass="16438">MGKGYLLDLRERVIAAYRRGGRTRNQIADDFGVGVATVGRWLALERLNGNLNPRPHGGGAQSVFTDGECAILLEFVSLRPDRTNEEYRVRMEKRTGKPSSTSTISREPCRLKLTRKEKRLPRHRIVERKTSSGASRVSGRTDAGVES</sequence>
<dbReference type="RefSeq" id="WP_146974207.1">
    <property type="nucleotide sequence ID" value="NZ_VOSL01000043.1"/>
</dbReference>
<dbReference type="Pfam" id="PF13518">
    <property type="entry name" value="HTH_28"/>
    <property type="match status" value="1"/>
</dbReference>
<dbReference type="SUPFAM" id="SSF46689">
    <property type="entry name" value="Homeodomain-like"/>
    <property type="match status" value="1"/>
</dbReference>
<dbReference type="OrthoDB" id="5515115at2"/>
<feature type="domain" description="Insertion element IS150 protein InsJ-like helix-turn-helix" evidence="2">
    <location>
        <begin position="10"/>
        <end position="58"/>
    </location>
</feature>
<evidence type="ECO:0000313" key="3">
    <source>
        <dbReference type="EMBL" id="TXD36894.1"/>
    </source>
</evidence>
<dbReference type="InterPro" id="IPR055247">
    <property type="entry name" value="InsJ-like_HTH"/>
</dbReference>
<name>A0A5C6XHE9_9DELT</name>
<protein>
    <submittedName>
        <fullName evidence="3">Transposase</fullName>
    </submittedName>
</protein>
<feature type="compositionally biased region" description="Basic residues" evidence="1">
    <location>
        <begin position="112"/>
        <end position="126"/>
    </location>
</feature>
<evidence type="ECO:0000259" key="2">
    <source>
        <dbReference type="Pfam" id="PF13518"/>
    </source>
</evidence>
<evidence type="ECO:0000256" key="1">
    <source>
        <dbReference type="SAM" id="MobiDB-lite"/>
    </source>
</evidence>
<evidence type="ECO:0000313" key="4">
    <source>
        <dbReference type="Proteomes" id="UP000321046"/>
    </source>
</evidence>
<comment type="caution">
    <text evidence="3">The sequence shown here is derived from an EMBL/GenBank/DDBJ whole genome shotgun (WGS) entry which is preliminary data.</text>
</comment>
<organism evidence="3 4">
    <name type="scientific">Lujinxingia vulgaris</name>
    <dbReference type="NCBI Taxonomy" id="2600176"/>
    <lineage>
        <taxon>Bacteria</taxon>
        <taxon>Deltaproteobacteria</taxon>
        <taxon>Bradymonadales</taxon>
        <taxon>Lujinxingiaceae</taxon>
        <taxon>Lujinxingia</taxon>
    </lineage>
</organism>
<gene>
    <name evidence="3" type="ORF">FRC96_09260</name>
</gene>
<dbReference type="Proteomes" id="UP000321046">
    <property type="component" value="Unassembled WGS sequence"/>
</dbReference>
<reference evidence="3 4" key="1">
    <citation type="submission" date="2019-08" db="EMBL/GenBank/DDBJ databases">
        <title>Bradymonadales sp. TMQ2.</title>
        <authorList>
            <person name="Liang Q."/>
        </authorList>
    </citation>
    <scope>NUCLEOTIDE SEQUENCE [LARGE SCALE GENOMIC DNA]</scope>
    <source>
        <strain evidence="3 4">TMQ2</strain>
    </source>
</reference>
<accession>A0A5C6XHE9</accession>
<feature type="region of interest" description="Disordered" evidence="1">
    <location>
        <begin position="90"/>
        <end position="147"/>
    </location>
</feature>
<dbReference type="AlphaFoldDB" id="A0A5C6XHE9"/>